<dbReference type="Proteomes" id="UP000245771">
    <property type="component" value="Unassembled WGS sequence"/>
</dbReference>
<dbReference type="AlphaFoldDB" id="A0A316V336"/>
<dbReference type="GeneID" id="37024730"/>
<protein>
    <submittedName>
        <fullName evidence="1">Uncharacterized protein</fullName>
    </submittedName>
</protein>
<keyword evidence="2" id="KW-1185">Reference proteome</keyword>
<accession>A0A316V336</accession>
<gene>
    <name evidence="1" type="ORF">FA14DRAFT_81789</name>
</gene>
<evidence type="ECO:0000313" key="1">
    <source>
        <dbReference type="EMBL" id="PWN31872.1"/>
    </source>
</evidence>
<dbReference type="EMBL" id="KZ819606">
    <property type="protein sequence ID" value="PWN31872.1"/>
    <property type="molecule type" value="Genomic_DNA"/>
</dbReference>
<dbReference type="RefSeq" id="XP_025352174.1">
    <property type="nucleotide sequence ID" value="XM_025502949.1"/>
</dbReference>
<dbReference type="InParanoid" id="A0A316V336"/>
<name>A0A316V336_9BASI</name>
<sequence length="179" mass="19713">MDAAQDPPLRVILKNESRYISIEEAQRMMNRFVEEAKYNLVADKTDLSVSEHGQPESSTVRDTDPVVLSQIQKAADSIIESMKESTNGLITNGHSINRHSTNGHNTDSRITNVHSSDQYVSNGCGWEDTSQNVSNGCGWEEPTHDVSNGCGWEEPTHDVSNGCGWEESSQNVSNGCGWD</sequence>
<organism evidence="1 2">
    <name type="scientific">Meira miltonrushii</name>
    <dbReference type="NCBI Taxonomy" id="1280837"/>
    <lineage>
        <taxon>Eukaryota</taxon>
        <taxon>Fungi</taxon>
        <taxon>Dikarya</taxon>
        <taxon>Basidiomycota</taxon>
        <taxon>Ustilaginomycotina</taxon>
        <taxon>Exobasidiomycetes</taxon>
        <taxon>Exobasidiales</taxon>
        <taxon>Brachybasidiaceae</taxon>
        <taxon>Meira</taxon>
    </lineage>
</organism>
<evidence type="ECO:0000313" key="2">
    <source>
        <dbReference type="Proteomes" id="UP000245771"/>
    </source>
</evidence>
<reference evidence="1 2" key="1">
    <citation type="journal article" date="2018" name="Mol. Biol. Evol.">
        <title>Broad Genomic Sampling Reveals a Smut Pathogenic Ancestry of the Fungal Clade Ustilaginomycotina.</title>
        <authorList>
            <person name="Kijpornyongpan T."/>
            <person name="Mondo S.J."/>
            <person name="Barry K."/>
            <person name="Sandor L."/>
            <person name="Lee J."/>
            <person name="Lipzen A."/>
            <person name="Pangilinan J."/>
            <person name="LaButti K."/>
            <person name="Hainaut M."/>
            <person name="Henrissat B."/>
            <person name="Grigoriev I.V."/>
            <person name="Spatafora J.W."/>
            <person name="Aime M.C."/>
        </authorList>
    </citation>
    <scope>NUCLEOTIDE SEQUENCE [LARGE SCALE GENOMIC DNA]</scope>
    <source>
        <strain evidence="1 2">MCA 3882</strain>
    </source>
</reference>
<proteinExistence type="predicted"/>